<name>A0AAE1R704_9SOLA</name>
<evidence type="ECO:0000313" key="1">
    <source>
        <dbReference type="EMBL" id="KAK4346290.1"/>
    </source>
</evidence>
<sequence>MRECGIEELGKPHQIVTLDGDHKALIKPSPHKPPNQIFTSDKFNSPLQHYTFHKPKSNSIHKLSVPNLLKNQCRFALLKVKAVTENAEESEAAKPREISFTVYVGISSPSDTQDQ</sequence>
<comment type="caution">
    <text evidence="1">The sequence shown here is derived from an EMBL/GenBank/DDBJ whole genome shotgun (WGS) entry which is preliminary data.</text>
</comment>
<dbReference type="AlphaFoldDB" id="A0AAE1R704"/>
<reference evidence="1" key="1">
    <citation type="submission" date="2023-12" db="EMBL/GenBank/DDBJ databases">
        <title>Genome assembly of Anisodus tanguticus.</title>
        <authorList>
            <person name="Wang Y.-J."/>
        </authorList>
    </citation>
    <scope>NUCLEOTIDE SEQUENCE</scope>
    <source>
        <strain evidence="1">KB-2021</strain>
        <tissue evidence="1">Leaf</tissue>
    </source>
</reference>
<dbReference type="Proteomes" id="UP001291623">
    <property type="component" value="Unassembled WGS sequence"/>
</dbReference>
<proteinExistence type="predicted"/>
<protein>
    <submittedName>
        <fullName evidence="1">Uncharacterized protein</fullName>
    </submittedName>
</protein>
<accession>A0AAE1R704</accession>
<gene>
    <name evidence="1" type="ORF">RND71_032629</name>
</gene>
<organism evidence="1 2">
    <name type="scientific">Anisodus tanguticus</name>
    <dbReference type="NCBI Taxonomy" id="243964"/>
    <lineage>
        <taxon>Eukaryota</taxon>
        <taxon>Viridiplantae</taxon>
        <taxon>Streptophyta</taxon>
        <taxon>Embryophyta</taxon>
        <taxon>Tracheophyta</taxon>
        <taxon>Spermatophyta</taxon>
        <taxon>Magnoliopsida</taxon>
        <taxon>eudicotyledons</taxon>
        <taxon>Gunneridae</taxon>
        <taxon>Pentapetalae</taxon>
        <taxon>asterids</taxon>
        <taxon>lamiids</taxon>
        <taxon>Solanales</taxon>
        <taxon>Solanaceae</taxon>
        <taxon>Solanoideae</taxon>
        <taxon>Hyoscyameae</taxon>
        <taxon>Anisodus</taxon>
    </lineage>
</organism>
<dbReference type="EMBL" id="JAVYJV010000018">
    <property type="protein sequence ID" value="KAK4346290.1"/>
    <property type="molecule type" value="Genomic_DNA"/>
</dbReference>
<keyword evidence="2" id="KW-1185">Reference proteome</keyword>
<evidence type="ECO:0000313" key="2">
    <source>
        <dbReference type="Proteomes" id="UP001291623"/>
    </source>
</evidence>